<evidence type="ECO:0000313" key="13">
    <source>
        <dbReference type="EMBL" id="MBK8572295.1"/>
    </source>
</evidence>
<feature type="transmembrane region" description="Helical" evidence="12">
    <location>
        <begin position="6"/>
        <end position="34"/>
    </location>
</feature>
<dbReference type="GO" id="GO:0070069">
    <property type="term" value="C:cytochrome complex"/>
    <property type="evidence" value="ECO:0007669"/>
    <property type="project" value="TreeGrafter"/>
</dbReference>
<keyword evidence="9 12" id="KW-1133">Transmembrane helix</keyword>
<keyword evidence="3" id="KW-0813">Transport</keyword>
<organism evidence="13 14">
    <name type="scientific">Candidatus Geothrix odensensis</name>
    <dbReference type="NCBI Taxonomy" id="2954440"/>
    <lineage>
        <taxon>Bacteria</taxon>
        <taxon>Pseudomonadati</taxon>
        <taxon>Acidobacteriota</taxon>
        <taxon>Holophagae</taxon>
        <taxon>Holophagales</taxon>
        <taxon>Holophagaceae</taxon>
        <taxon>Geothrix</taxon>
    </lineage>
</organism>
<sequence>MELLWFWMVAVMFAIYVVMDGFDFGAGILHLAVAKTNEERREVLGAIGPFWDGNEVWLLAGGGSLFLAFPKVLASGFSGFYLAMWVVVWCLMLRGISIEFRSHVQDGLWRHFWDGTFAVASVLLPVLFGAALGNVLRGVPLDASGYFSVPLWTTFRLGPQPGVLDWYTVLIGVFTLVTVTAHGALFLAWKTGGAVHERSLALAGPLWGFVLFLWVLATGATSVVNPGIFRGLAASPLAWVFTALFVAGLGLVFLGLRRQRHLLAFLGSGAFILGILAASAASLYPVMLRSTLDPAFNLTALNASVGHHGLRTGLVWWLIGFPLAVGYAAFLFRFHRGKVKAAGEGEGY</sequence>
<evidence type="ECO:0000256" key="3">
    <source>
        <dbReference type="ARBA" id="ARBA00022448"/>
    </source>
</evidence>
<evidence type="ECO:0000256" key="9">
    <source>
        <dbReference type="ARBA" id="ARBA00022989"/>
    </source>
</evidence>
<dbReference type="EMBL" id="JADKCH010000004">
    <property type="protein sequence ID" value="MBK8572295.1"/>
    <property type="molecule type" value="Genomic_DNA"/>
</dbReference>
<dbReference type="AlphaFoldDB" id="A0A936F1W9"/>
<accession>A0A936F1W9</accession>
<feature type="transmembrane region" description="Helical" evidence="12">
    <location>
        <begin position="200"/>
        <end position="217"/>
    </location>
</feature>
<evidence type="ECO:0000256" key="10">
    <source>
        <dbReference type="ARBA" id="ARBA00023004"/>
    </source>
</evidence>
<dbReference type="GO" id="GO:0009055">
    <property type="term" value="F:electron transfer activity"/>
    <property type="evidence" value="ECO:0007669"/>
    <property type="project" value="TreeGrafter"/>
</dbReference>
<evidence type="ECO:0000256" key="5">
    <source>
        <dbReference type="ARBA" id="ARBA00022617"/>
    </source>
</evidence>
<dbReference type="GO" id="GO:0046872">
    <property type="term" value="F:metal ion binding"/>
    <property type="evidence" value="ECO:0007669"/>
    <property type="project" value="UniProtKB-KW"/>
</dbReference>
<comment type="similarity">
    <text evidence="2">Belongs to the cytochrome ubiquinol oxidase subunit 2 family.</text>
</comment>
<proteinExistence type="inferred from homology"/>
<feature type="transmembrane region" description="Helical" evidence="12">
    <location>
        <begin position="112"/>
        <end position="132"/>
    </location>
</feature>
<feature type="transmembrane region" description="Helical" evidence="12">
    <location>
        <begin position="80"/>
        <end position="100"/>
    </location>
</feature>
<keyword evidence="5" id="KW-0349">Heme</keyword>
<evidence type="ECO:0000256" key="1">
    <source>
        <dbReference type="ARBA" id="ARBA00004651"/>
    </source>
</evidence>
<reference evidence="13 14" key="1">
    <citation type="submission" date="2020-10" db="EMBL/GenBank/DDBJ databases">
        <title>Connecting structure to function with the recovery of over 1000 high-quality activated sludge metagenome-assembled genomes encoding full-length rRNA genes using long-read sequencing.</title>
        <authorList>
            <person name="Singleton C.M."/>
            <person name="Petriglieri F."/>
            <person name="Kristensen J.M."/>
            <person name="Kirkegaard R.H."/>
            <person name="Michaelsen T.Y."/>
            <person name="Andersen M.H."/>
            <person name="Karst S.M."/>
            <person name="Dueholm M.S."/>
            <person name="Nielsen P.H."/>
            <person name="Albertsen M."/>
        </authorList>
    </citation>
    <scope>NUCLEOTIDE SEQUENCE [LARGE SCALE GENOMIC DNA]</scope>
    <source>
        <strain evidence="13">OdNE_18-Q3-R46-58_MAXAC.008</strain>
    </source>
</reference>
<feature type="transmembrane region" description="Helical" evidence="12">
    <location>
        <begin position="263"/>
        <end position="284"/>
    </location>
</feature>
<dbReference type="GO" id="GO:0016682">
    <property type="term" value="F:oxidoreductase activity, acting on diphenols and related substances as donors, oxygen as acceptor"/>
    <property type="evidence" value="ECO:0007669"/>
    <property type="project" value="TreeGrafter"/>
</dbReference>
<keyword evidence="7" id="KW-0479">Metal-binding</keyword>
<keyword evidence="6 12" id="KW-0812">Transmembrane</keyword>
<keyword evidence="8" id="KW-0249">Electron transport</keyword>
<feature type="transmembrane region" description="Helical" evidence="12">
    <location>
        <begin position="314"/>
        <end position="332"/>
    </location>
</feature>
<keyword evidence="10" id="KW-0408">Iron</keyword>
<comment type="subcellular location">
    <subcellularLocation>
        <location evidence="1">Cell membrane</location>
        <topology evidence="1">Multi-pass membrane protein</topology>
    </subcellularLocation>
</comment>
<dbReference type="PANTHER" id="PTHR43141:SF5">
    <property type="entry name" value="CYTOCHROME BD-I UBIQUINOL OXIDASE SUBUNIT 2"/>
    <property type="match status" value="1"/>
</dbReference>
<dbReference type="Pfam" id="PF02322">
    <property type="entry name" value="Cyt_bd_oxida_II"/>
    <property type="match status" value="1"/>
</dbReference>
<evidence type="ECO:0000256" key="7">
    <source>
        <dbReference type="ARBA" id="ARBA00022723"/>
    </source>
</evidence>
<keyword evidence="11 12" id="KW-0472">Membrane</keyword>
<dbReference type="PIRSF" id="PIRSF000267">
    <property type="entry name" value="Cyt_oxidse_sub2"/>
    <property type="match status" value="1"/>
</dbReference>
<name>A0A936F1W9_9BACT</name>
<dbReference type="NCBIfam" id="TIGR00203">
    <property type="entry name" value="cydB"/>
    <property type="match status" value="1"/>
</dbReference>
<protein>
    <submittedName>
        <fullName evidence="13">Cytochrome d ubiquinol oxidase subunit II</fullName>
    </submittedName>
</protein>
<evidence type="ECO:0000256" key="6">
    <source>
        <dbReference type="ARBA" id="ARBA00022692"/>
    </source>
</evidence>
<evidence type="ECO:0000313" key="14">
    <source>
        <dbReference type="Proteomes" id="UP000709959"/>
    </source>
</evidence>
<dbReference type="GO" id="GO:0005886">
    <property type="term" value="C:plasma membrane"/>
    <property type="evidence" value="ECO:0007669"/>
    <property type="project" value="UniProtKB-SubCell"/>
</dbReference>
<evidence type="ECO:0000256" key="4">
    <source>
        <dbReference type="ARBA" id="ARBA00022475"/>
    </source>
</evidence>
<evidence type="ECO:0000256" key="8">
    <source>
        <dbReference type="ARBA" id="ARBA00022982"/>
    </source>
</evidence>
<dbReference type="InterPro" id="IPR003317">
    <property type="entry name" value="Cyt-d_oxidase_su2"/>
</dbReference>
<dbReference type="GO" id="GO:0019646">
    <property type="term" value="P:aerobic electron transport chain"/>
    <property type="evidence" value="ECO:0007669"/>
    <property type="project" value="TreeGrafter"/>
</dbReference>
<dbReference type="PANTHER" id="PTHR43141">
    <property type="entry name" value="CYTOCHROME BD2 SUBUNIT II"/>
    <property type="match status" value="1"/>
</dbReference>
<keyword evidence="4" id="KW-1003">Cell membrane</keyword>
<feature type="transmembrane region" description="Helical" evidence="12">
    <location>
        <begin position="166"/>
        <end position="188"/>
    </location>
</feature>
<gene>
    <name evidence="13" type="primary">cydB</name>
    <name evidence="13" type="ORF">IPN91_06525</name>
</gene>
<evidence type="ECO:0000256" key="2">
    <source>
        <dbReference type="ARBA" id="ARBA00007543"/>
    </source>
</evidence>
<comment type="caution">
    <text evidence="13">The sequence shown here is derived from an EMBL/GenBank/DDBJ whole genome shotgun (WGS) entry which is preliminary data.</text>
</comment>
<evidence type="ECO:0000256" key="11">
    <source>
        <dbReference type="ARBA" id="ARBA00023136"/>
    </source>
</evidence>
<feature type="transmembrane region" description="Helical" evidence="12">
    <location>
        <begin position="237"/>
        <end position="256"/>
    </location>
</feature>
<dbReference type="Proteomes" id="UP000709959">
    <property type="component" value="Unassembled WGS sequence"/>
</dbReference>
<evidence type="ECO:0000256" key="12">
    <source>
        <dbReference type="SAM" id="Phobius"/>
    </source>
</evidence>